<keyword evidence="2" id="KW-0472">Membrane</keyword>
<dbReference type="PANTHER" id="PTHR43819">
    <property type="entry name" value="ARCHAEAL-TYPE GLUTAMATE SYNTHASE [NADPH]"/>
    <property type="match status" value="1"/>
</dbReference>
<dbReference type="Pfam" id="PF01645">
    <property type="entry name" value="Glu_synthase"/>
    <property type="match status" value="1"/>
</dbReference>
<name>A0A3B0VAX0_9ZZZZ</name>
<evidence type="ECO:0000313" key="4">
    <source>
        <dbReference type="EMBL" id="VAW35337.1"/>
    </source>
</evidence>
<dbReference type="CDD" id="cd02808">
    <property type="entry name" value="GltS_FMN"/>
    <property type="match status" value="1"/>
</dbReference>
<dbReference type="InterPro" id="IPR024188">
    <property type="entry name" value="GltB"/>
</dbReference>
<dbReference type="InterPro" id="IPR013785">
    <property type="entry name" value="Aldolase_TIM"/>
</dbReference>
<evidence type="ECO:0000256" key="2">
    <source>
        <dbReference type="SAM" id="Phobius"/>
    </source>
</evidence>
<feature type="transmembrane region" description="Helical" evidence="2">
    <location>
        <begin position="12"/>
        <end position="34"/>
    </location>
</feature>
<comment type="similarity">
    <text evidence="1">Belongs to the glutamate synthase family.</text>
</comment>
<dbReference type="GO" id="GO:0006537">
    <property type="term" value="P:glutamate biosynthetic process"/>
    <property type="evidence" value="ECO:0007669"/>
    <property type="project" value="InterPro"/>
</dbReference>
<dbReference type="SUPFAM" id="SSF51395">
    <property type="entry name" value="FMN-linked oxidoreductases"/>
    <property type="match status" value="1"/>
</dbReference>
<protein>
    <submittedName>
        <fullName evidence="4">Ferredoxin-dependent glutamate synthase</fullName>
        <ecNumber evidence="4">1.4.7.1</ecNumber>
    </submittedName>
</protein>
<keyword evidence="4" id="KW-0560">Oxidoreductase</keyword>
<feature type="domain" description="Glutamate synthase" evidence="3">
    <location>
        <begin position="144"/>
        <end position="463"/>
    </location>
</feature>
<dbReference type="InterPro" id="IPR002932">
    <property type="entry name" value="Glu_synthdom"/>
</dbReference>
<sequence length="498" mass="55156">MFDSWFYLSVKFLVLMFVALIGMAVLAAIVMYVVDKTQRKHTIRRNFPVIGRFRWVFEHLGEFFRQYFFAQDREELPFNRAQRTWVYKAAKDSNNTVAFGSTRNLDRRGAMIFMNCAFPVMQKDAVEAENILIGPYAKQPYKSPSFFNISAMSFGALSMPAVQSLSHGAKKAGIWMNTGEGGISSYHLEGGCDIVYQFGTAKYGARNAKGGFDFDKLKEIGQIPQVKMIELKLAQGAKPGKGGILPAKKVTAEIANIRGIPAGVASVSPNRHPEIQSAHELLDMLNKIRDASGLPVGFKMVMGNNTWLHELFAEIHLRGIESAPDFITLDSGDGGTGAAPQSLMDDVGMVIKESLPMLVDLRDEYGLKERVRIMTSGKLITPAEVAWALCAGADFINNARGFLFSLGCIQAFKCNKNTCPTGITTHNPDLHKGLVVENKTKRVANFAKHMIKEVGVIAHSCGVTEPRALQRSHVRMVFSNSISKPLDMLFPNKRSKYD</sequence>
<dbReference type="Gene3D" id="3.20.20.70">
    <property type="entry name" value="Aldolase class I"/>
    <property type="match status" value="1"/>
</dbReference>
<keyword evidence="2" id="KW-1133">Transmembrane helix</keyword>
<accession>A0A3B0VAX0</accession>
<gene>
    <name evidence="4" type="ORF">MNBD_GAMMA01-629</name>
</gene>
<dbReference type="GO" id="GO:0016041">
    <property type="term" value="F:glutamate synthase (ferredoxin) activity"/>
    <property type="evidence" value="ECO:0007669"/>
    <property type="project" value="UniProtKB-EC"/>
</dbReference>
<dbReference type="PIRSF" id="PIRSF006429">
    <property type="entry name" value="GOGAT_lg_2"/>
    <property type="match status" value="1"/>
</dbReference>
<keyword evidence="2" id="KW-0812">Transmembrane</keyword>
<organism evidence="4">
    <name type="scientific">hydrothermal vent metagenome</name>
    <dbReference type="NCBI Taxonomy" id="652676"/>
    <lineage>
        <taxon>unclassified sequences</taxon>
        <taxon>metagenomes</taxon>
        <taxon>ecological metagenomes</taxon>
    </lineage>
</organism>
<reference evidence="4" key="1">
    <citation type="submission" date="2018-06" db="EMBL/GenBank/DDBJ databases">
        <authorList>
            <person name="Zhirakovskaya E."/>
        </authorList>
    </citation>
    <scope>NUCLEOTIDE SEQUENCE</scope>
</reference>
<proteinExistence type="inferred from homology"/>
<dbReference type="EMBL" id="UOEW01000099">
    <property type="protein sequence ID" value="VAW35337.1"/>
    <property type="molecule type" value="Genomic_DNA"/>
</dbReference>
<dbReference type="AlphaFoldDB" id="A0A3B0VAX0"/>
<evidence type="ECO:0000256" key="1">
    <source>
        <dbReference type="ARBA" id="ARBA00009716"/>
    </source>
</evidence>
<dbReference type="EC" id="1.4.7.1" evidence="4"/>
<dbReference type="PANTHER" id="PTHR43819:SF1">
    <property type="entry name" value="ARCHAEAL-TYPE GLUTAMATE SYNTHASE [NADPH]"/>
    <property type="match status" value="1"/>
</dbReference>
<evidence type="ECO:0000259" key="3">
    <source>
        <dbReference type="Pfam" id="PF01645"/>
    </source>
</evidence>